<gene>
    <name evidence="5" type="ORF">NQ315_001638</name>
</gene>
<organism evidence="5 6">
    <name type="scientific">Exocentrus adspersus</name>
    <dbReference type="NCBI Taxonomy" id="1586481"/>
    <lineage>
        <taxon>Eukaryota</taxon>
        <taxon>Metazoa</taxon>
        <taxon>Ecdysozoa</taxon>
        <taxon>Arthropoda</taxon>
        <taxon>Hexapoda</taxon>
        <taxon>Insecta</taxon>
        <taxon>Pterygota</taxon>
        <taxon>Neoptera</taxon>
        <taxon>Endopterygota</taxon>
        <taxon>Coleoptera</taxon>
        <taxon>Polyphaga</taxon>
        <taxon>Cucujiformia</taxon>
        <taxon>Chrysomeloidea</taxon>
        <taxon>Cerambycidae</taxon>
        <taxon>Lamiinae</taxon>
        <taxon>Acanthocinini</taxon>
        <taxon>Exocentrus</taxon>
    </lineage>
</organism>
<dbReference type="EMBL" id="JANEYG010000005">
    <property type="protein sequence ID" value="KAJ8923086.1"/>
    <property type="molecule type" value="Genomic_DNA"/>
</dbReference>
<dbReference type="AlphaFoldDB" id="A0AAV8W901"/>
<protein>
    <submittedName>
        <fullName evidence="5">Uncharacterized protein</fullName>
    </submittedName>
</protein>
<dbReference type="PANTHER" id="PTHR21066:SF9">
    <property type="entry name" value="ODORANT-BINDING PROTEIN 59A"/>
    <property type="match status" value="1"/>
</dbReference>
<keyword evidence="3" id="KW-0964">Secreted</keyword>
<dbReference type="GO" id="GO:0005549">
    <property type="term" value="F:odorant binding"/>
    <property type="evidence" value="ECO:0007669"/>
    <property type="project" value="InterPro"/>
</dbReference>
<comment type="caution">
    <text evidence="5">The sequence shown here is derived from an EMBL/GenBank/DDBJ whole genome shotgun (WGS) entry which is preliminary data.</text>
</comment>
<proteinExistence type="inferred from homology"/>
<name>A0AAV8W901_9CUCU</name>
<dbReference type="PANTHER" id="PTHR21066">
    <property type="entry name" value="ODORANT-BINDING PROTEIN 59A-RELATED"/>
    <property type="match status" value="1"/>
</dbReference>
<keyword evidence="6" id="KW-1185">Reference proteome</keyword>
<reference evidence="5 6" key="1">
    <citation type="journal article" date="2023" name="Insect Mol. Biol.">
        <title>Genome sequencing provides insights into the evolution of gene families encoding plant cell wall-degrading enzymes in longhorned beetles.</title>
        <authorList>
            <person name="Shin N.R."/>
            <person name="Okamura Y."/>
            <person name="Kirsch R."/>
            <person name="Pauchet Y."/>
        </authorList>
    </citation>
    <scope>NUCLEOTIDE SEQUENCE [LARGE SCALE GENOMIC DNA]</scope>
    <source>
        <strain evidence="5">EAD_L_NR</strain>
    </source>
</reference>
<accession>A0AAV8W901</accession>
<dbReference type="InterPro" id="IPR052295">
    <property type="entry name" value="Odorant-binding_protein"/>
</dbReference>
<dbReference type="Gene3D" id="1.10.238.20">
    <property type="entry name" value="Pheromone/general odorant binding protein domain"/>
    <property type="match status" value="1"/>
</dbReference>
<evidence type="ECO:0000313" key="5">
    <source>
        <dbReference type="EMBL" id="KAJ8923086.1"/>
    </source>
</evidence>
<dbReference type="InterPro" id="IPR006170">
    <property type="entry name" value="PBP/GOBP"/>
</dbReference>
<dbReference type="InterPro" id="IPR036728">
    <property type="entry name" value="PBP_GOBP_sf"/>
</dbReference>
<comment type="similarity">
    <text evidence="2">Belongs to the PBP/GOBP family.</text>
</comment>
<evidence type="ECO:0000256" key="4">
    <source>
        <dbReference type="SAM" id="MobiDB-lite"/>
    </source>
</evidence>
<feature type="compositionally biased region" description="Polar residues" evidence="4">
    <location>
        <begin position="73"/>
        <end position="89"/>
    </location>
</feature>
<dbReference type="GO" id="GO:0005576">
    <property type="term" value="C:extracellular region"/>
    <property type="evidence" value="ECO:0007669"/>
    <property type="project" value="UniProtKB-SubCell"/>
</dbReference>
<evidence type="ECO:0000256" key="1">
    <source>
        <dbReference type="ARBA" id="ARBA00004613"/>
    </source>
</evidence>
<dbReference type="SUPFAM" id="SSF47565">
    <property type="entry name" value="Insect pheromone/odorant-binding proteins"/>
    <property type="match status" value="1"/>
</dbReference>
<dbReference type="Proteomes" id="UP001159042">
    <property type="component" value="Unassembled WGS sequence"/>
</dbReference>
<evidence type="ECO:0000256" key="2">
    <source>
        <dbReference type="ARBA" id="ARBA00008098"/>
    </source>
</evidence>
<evidence type="ECO:0000313" key="6">
    <source>
        <dbReference type="Proteomes" id="UP001159042"/>
    </source>
</evidence>
<dbReference type="Pfam" id="PF01395">
    <property type="entry name" value="PBP_GOBP"/>
    <property type="match status" value="1"/>
</dbReference>
<sequence>MNFLVQALECGIGKISGEDVKKTLSLCVKNNETLEKIWEMAASSATPAPDSSDSSSTETEKPKSARMSRVSKRASNAENQTAQDQTTVPLTETTTSMSDMGDACIVQCVFKQLGLTEANGDPDHNKIVEGLLKHATGRELRIFLQESAGECFQQVHEESNLDSCAHSTKLVTCLANKGRMNCEDWPAGNLPF</sequence>
<feature type="region of interest" description="Disordered" evidence="4">
    <location>
        <begin position="43"/>
        <end position="89"/>
    </location>
</feature>
<comment type="subcellular location">
    <subcellularLocation>
        <location evidence="1">Secreted</location>
    </subcellularLocation>
</comment>
<evidence type="ECO:0000256" key="3">
    <source>
        <dbReference type="ARBA" id="ARBA00022525"/>
    </source>
</evidence>
<feature type="compositionally biased region" description="Low complexity" evidence="4">
    <location>
        <begin position="43"/>
        <end position="57"/>
    </location>
</feature>